<feature type="transmembrane region" description="Helical" evidence="1">
    <location>
        <begin position="6"/>
        <end position="27"/>
    </location>
</feature>
<dbReference type="Gene3D" id="1.10.287.70">
    <property type="match status" value="1"/>
</dbReference>
<dbReference type="Pfam" id="PF07885">
    <property type="entry name" value="Ion_trans_2"/>
    <property type="match status" value="1"/>
</dbReference>
<evidence type="ECO:0000313" key="3">
    <source>
        <dbReference type="EMBL" id="MBO2012138.1"/>
    </source>
</evidence>
<evidence type="ECO:0000313" key="4">
    <source>
        <dbReference type="Proteomes" id="UP000664369"/>
    </source>
</evidence>
<proteinExistence type="predicted"/>
<keyword evidence="4" id="KW-1185">Reference proteome</keyword>
<evidence type="ECO:0000256" key="1">
    <source>
        <dbReference type="SAM" id="Phobius"/>
    </source>
</evidence>
<gene>
    <name evidence="3" type="ORF">J4E00_23940</name>
</gene>
<evidence type="ECO:0000259" key="2">
    <source>
        <dbReference type="Pfam" id="PF07885"/>
    </source>
</evidence>
<name>A0ABS3QM94_9BACT</name>
<dbReference type="InterPro" id="IPR013099">
    <property type="entry name" value="K_chnl_dom"/>
</dbReference>
<protein>
    <recommendedName>
        <fullName evidence="2">Potassium channel domain-containing protein</fullName>
    </recommendedName>
</protein>
<feature type="transmembrane region" description="Helical" evidence="1">
    <location>
        <begin position="39"/>
        <end position="59"/>
    </location>
</feature>
<dbReference type="RefSeq" id="WP_208177906.1">
    <property type="nucleotide sequence ID" value="NZ_JAGETZ010000015.1"/>
</dbReference>
<feature type="transmembrane region" description="Helical" evidence="1">
    <location>
        <begin position="150"/>
        <end position="170"/>
    </location>
</feature>
<dbReference type="Proteomes" id="UP000664369">
    <property type="component" value="Unassembled WGS sequence"/>
</dbReference>
<keyword evidence="1" id="KW-0812">Transmembrane</keyword>
<feature type="transmembrane region" description="Helical" evidence="1">
    <location>
        <begin position="71"/>
        <end position="94"/>
    </location>
</feature>
<dbReference type="SUPFAM" id="SSF81324">
    <property type="entry name" value="Voltage-gated potassium channels"/>
    <property type="match status" value="1"/>
</dbReference>
<feature type="transmembrane region" description="Helical" evidence="1">
    <location>
        <begin position="115"/>
        <end position="138"/>
    </location>
</feature>
<keyword evidence="1" id="KW-0472">Membrane</keyword>
<sequence>MRYPIINAAALFIGCILIAGALLFLACHVLHSAGFTTGMVLVLMLVKVTIFVGATLGWIHHTVTSAHHRRYMMGFLVLQMLLIVLSFGTDYYCLYQIDPSSFRIVGVRQHPLDQFLVFLYFSLGKYTTAGVGEIHPVTPVARLCAMSEMVVAYFTTVLIIANVGYLQAFFGQKPKA</sequence>
<dbReference type="EMBL" id="JAGETZ010000015">
    <property type="protein sequence ID" value="MBO2012138.1"/>
    <property type="molecule type" value="Genomic_DNA"/>
</dbReference>
<accession>A0ABS3QM94</accession>
<feature type="domain" description="Potassium channel" evidence="2">
    <location>
        <begin position="80"/>
        <end position="164"/>
    </location>
</feature>
<reference evidence="3 4" key="1">
    <citation type="submission" date="2021-03" db="EMBL/GenBank/DDBJ databases">
        <authorList>
            <person name="Kim M.K."/>
        </authorList>
    </citation>
    <scope>NUCLEOTIDE SEQUENCE [LARGE SCALE GENOMIC DNA]</scope>
    <source>
        <strain evidence="3 4">BT442</strain>
    </source>
</reference>
<dbReference type="PROSITE" id="PS51257">
    <property type="entry name" value="PROKAR_LIPOPROTEIN"/>
    <property type="match status" value="1"/>
</dbReference>
<organism evidence="3 4">
    <name type="scientific">Hymenobacter negativus</name>
    <dbReference type="NCBI Taxonomy" id="2795026"/>
    <lineage>
        <taxon>Bacteria</taxon>
        <taxon>Pseudomonadati</taxon>
        <taxon>Bacteroidota</taxon>
        <taxon>Cytophagia</taxon>
        <taxon>Cytophagales</taxon>
        <taxon>Hymenobacteraceae</taxon>
        <taxon>Hymenobacter</taxon>
    </lineage>
</organism>
<comment type="caution">
    <text evidence="3">The sequence shown here is derived from an EMBL/GenBank/DDBJ whole genome shotgun (WGS) entry which is preliminary data.</text>
</comment>
<keyword evidence="1" id="KW-1133">Transmembrane helix</keyword>